<organism evidence="2 3">
    <name type="scientific">Lomentospora prolificans</name>
    <dbReference type="NCBI Taxonomy" id="41688"/>
    <lineage>
        <taxon>Eukaryota</taxon>
        <taxon>Fungi</taxon>
        <taxon>Dikarya</taxon>
        <taxon>Ascomycota</taxon>
        <taxon>Pezizomycotina</taxon>
        <taxon>Sordariomycetes</taxon>
        <taxon>Hypocreomycetidae</taxon>
        <taxon>Microascales</taxon>
        <taxon>Microascaceae</taxon>
        <taxon>Lomentospora</taxon>
    </lineage>
</organism>
<dbReference type="STRING" id="41688.A0A2N3MZG7"/>
<keyword evidence="3" id="KW-1185">Reference proteome</keyword>
<dbReference type="VEuPathDB" id="FungiDB:jhhlp_008094"/>
<name>A0A2N3MZG7_9PEZI</name>
<evidence type="ECO:0008006" key="4">
    <source>
        <dbReference type="Google" id="ProtNLM"/>
    </source>
</evidence>
<dbReference type="AlphaFoldDB" id="A0A2N3MZG7"/>
<keyword evidence="1" id="KW-1133">Transmembrane helix</keyword>
<dbReference type="Proteomes" id="UP000233524">
    <property type="component" value="Unassembled WGS sequence"/>
</dbReference>
<evidence type="ECO:0000313" key="3">
    <source>
        <dbReference type="Proteomes" id="UP000233524"/>
    </source>
</evidence>
<dbReference type="EMBL" id="NLAX01001584">
    <property type="protein sequence ID" value="PKS05576.1"/>
    <property type="molecule type" value="Genomic_DNA"/>
</dbReference>
<keyword evidence="1" id="KW-0472">Membrane</keyword>
<comment type="caution">
    <text evidence="2">The sequence shown here is derived from an EMBL/GenBank/DDBJ whole genome shotgun (WGS) entry which is preliminary data.</text>
</comment>
<accession>A0A2N3MZG7</accession>
<dbReference type="InParanoid" id="A0A2N3MZG7"/>
<sequence length="70" mass="7536">MLAIWPGSTTLGRLVLFVIVKGLSNRDFFSMMPTIVGDVFGSARVAVAMSMIVTAWAAGCLMDKSLLTRL</sequence>
<keyword evidence="1" id="KW-0812">Transmembrane</keyword>
<evidence type="ECO:0000256" key="1">
    <source>
        <dbReference type="SAM" id="Phobius"/>
    </source>
</evidence>
<protein>
    <recommendedName>
        <fullName evidence="4">Major facilitator superfamily (MFS) profile domain-containing protein</fullName>
    </recommendedName>
</protein>
<gene>
    <name evidence="2" type="ORF">jhhlp_008094</name>
</gene>
<evidence type="ECO:0000313" key="2">
    <source>
        <dbReference type="EMBL" id="PKS05576.1"/>
    </source>
</evidence>
<dbReference type="OrthoDB" id="6499973at2759"/>
<proteinExistence type="predicted"/>
<feature type="transmembrane region" description="Helical" evidence="1">
    <location>
        <begin position="41"/>
        <end position="62"/>
    </location>
</feature>
<reference evidence="2 3" key="1">
    <citation type="journal article" date="2017" name="G3 (Bethesda)">
        <title>First Draft Genome Sequence of the Pathogenic Fungus Lomentospora prolificans (Formerly Scedosporium prolificans).</title>
        <authorList>
            <person name="Luo R."/>
            <person name="Zimin A."/>
            <person name="Workman R."/>
            <person name="Fan Y."/>
            <person name="Pertea G."/>
            <person name="Grossman N."/>
            <person name="Wear M.P."/>
            <person name="Jia B."/>
            <person name="Miller H."/>
            <person name="Casadevall A."/>
            <person name="Timp W."/>
            <person name="Zhang S.X."/>
            <person name="Salzberg S.L."/>
        </authorList>
    </citation>
    <scope>NUCLEOTIDE SEQUENCE [LARGE SCALE GENOMIC DNA]</scope>
    <source>
        <strain evidence="2 3">JHH-5317</strain>
    </source>
</reference>